<dbReference type="SUPFAM" id="SSF47413">
    <property type="entry name" value="lambda repressor-like DNA-binding domains"/>
    <property type="match status" value="1"/>
</dbReference>
<dbReference type="GO" id="GO:0003677">
    <property type="term" value="F:DNA binding"/>
    <property type="evidence" value="ECO:0007669"/>
    <property type="project" value="InterPro"/>
</dbReference>
<accession>A0A7V8FKR7</accession>
<proteinExistence type="predicted"/>
<evidence type="ECO:0000259" key="2">
    <source>
        <dbReference type="PROSITE" id="PS50943"/>
    </source>
</evidence>
<protein>
    <recommendedName>
        <fullName evidence="2">HTH cro/C1-type domain-containing protein</fullName>
    </recommendedName>
</protein>
<feature type="domain" description="HTH cro/C1-type" evidence="2">
    <location>
        <begin position="34"/>
        <end position="78"/>
    </location>
</feature>
<evidence type="ECO:0000313" key="4">
    <source>
        <dbReference type="Proteomes" id="UP000461670"/>
    </source>
</evidence>
<dbReference type="Pfam" id="PF13560">
    <property type="entry name" value="HTH_31"/>
    <property type="match status" value="1"/>
</dbReference>
<reference evidence="4" key="1">
    <citation type="journal article" date="2020" name="MBio">
        <title>Horizontal gene transfer to a defensive symbiont with a reduced genome amongst a multipartite beetle microbiome.</title>
        <authorList>
            <person name="Waterworth S.C."/>
            <person name="Florez L.V."/>
            <person name="Rees E.R."/>
            <person name="Hertweck C."/>
            <person name="Kaltenpoth M."/>
            <person name="Kwan J.C."/>
        </authorList>
    </citation>
    <scope>NUCLEOTIDE SEQUENCE [LARGE SCALE GENOMIC DNA]</scope>
</reference>
<dbReference type="CDD" id="cd00093">
    <property type="entry name" value="HTH_XRE"/>
    <property type="match status" value="1"/>
</dbReference>
<feature type="region of interest" description="Disordered" evidence="1">
    <location>
        <begin position="1"/>
        <end position="21"/>
    </location>
</feature>
<sequence length="284" mass="31478">MSSVVSKQPAGPDGAGTASSVSHNLREVVSRAGSVAEFCRQVGINRQQFNKYLAGSHAPSRRNLARIARHCGLTVEDMDRPADEFLRRLRQQEESAGATVAPAHFQTLAALARGCASDLKPFLGTYFRYHRSSIYAGSVLRAVTVIYQEGDCIRYVTVESMRVRDDHGNEDRCRFTYRGICYLLGQRLFMCDYERRQCNEMTTTILMPQFRTPIKYMLGLVAGIAATAYRQPFAARVAFHKLSDDPHVSRNTLRQAALIAPEDPSIPAAVRTYLGGDGVLLAAI</sequence>
<dbReference type="InterPro" id="IPR001387">
    <property type="entry name" value="Cro/C1-type_HTH"/>
</dbReference>
<gene>
    <name evidence="3" type="ORF">GAK30_03603</name>
</gene>
<dbReference type="PROSITE" id="PS50943">
    <property type="entry name" value="HTH_CROC1"/>
    <property type="match status" value="1"/>
</dbReference>
<name>A0A7V8FKR7_9BURK</name>
<organism evidence="3 4">
    <name type="scientific">Paracidovorax wautersii</name>
    <dbReference type="NCBI Taxonomy" id="1177982"/>
    <lineage>
        <taxon>Bacteria</taxon>
        <taxon>Pseudomonadati</taxon>
        <taxon>Pseudomonadota</taxon>
        <taxon>Betaproteobacteria</taxon>
        <taxon>Burkholderiales</taxon>
        <taxon>Comamonadaceae</taxon>
        <taxon>Paracidovorax</taxon>
    </lineage>
</organism>
<comment type="caution">
    <text evidence="3">The sequence shown here is derived from an EMBL/GenBank/DDBJ whole genome shotgun (WGS) entry which is preliminary data.</text>
</comment>
<evidence type="ECO:0000313" key="3">
    <source>
        <dbReference type="EMBL" id="KAF1018580.1"/>
    </source>
</evidence>
<dbReference type="EMBL" id="WNDQ01000081">
    <property type="protein sequence ID" value="KAF1018580.1"/>
    <property type="molecule type" value="Genomic_DNA"/>
</dbReference>
<dbReference type="AlphaFoldDB" id="A0A7V8FKR7"/>
<evidence type="ECO:0000256" key="1">
    <source>
        <dbReference type="SAM" id="MobiDB-lite"/>
    </source>
</evidence>
<dbReference type="Proteomes" id="UP000461670">
    <property type="component" value="Unassembled WGS sequence"/>
</dbReference>
<dbReference type="InterPro" id="IPR010982">
    <property type="entry name" value="Lambda_DNA-bd_dom_sf"/>
</dbReference>